<evidence type="ECO:0000256" key="1">
    <source>
        <dbReference type="SAM" id="SignalP"/>
    </source>
</evidence>
<dbReference type="AlphaFoldDB" id="A0A345HD62"/>
<sequence>MKRIVLLLALFVTIIVSAQKNDIKSTIVTFFKGMHTADTLKIKSVCSNTIILQSISEMNGEGNLTTNTAEEFYNSIATIPQNIKIEERLLRYDIQIDGAMAHVWTPYEFYINDKLSHTGVNSFTLFKDNGTWKIVSIIDTRRKKQE</sequence>
<dbReference type="InterPro" id="IPR032710">
    <property type="entry name" value="NTF2-like_dom_sf"/>
</dbReference>
<dbReference type="Proteomes" id="UP000253951">
    <property type="component" value="Chromosome"/>
</dbReference>
<evidence type="ECO:0000313" key="3">
    <source>
        <dbReference type="Proteomes" id="UP000253951"/>
    </source>
</evidence>
<evidence type="ECO:0000313" key="2">
    <source>
        <dbReference type="EMBL" id="AXG74522.1"/>
    </source>
</evidence>
<dbReference type="InterPro" id="IPR039437">
    <property type="entry name" value="FrzH/put_lumazine-bd"/>
</dbReference>
<dbReference type="Gene3D" id="3.10.450.50">
    <property type="match status" value="1"/>
</dbReference>
<keyword evidence="1" id="KW-0732">Signal</keyword>
<feature type="signal peptide" evidence="1">
    <location>
        <begin position="1"/>
        <end position="18"/>
    </location>
</feature>
<accession>A0A345HD62</accession>
<dbReference type="KEGG" id="fat:DVK85_09855"/>
<organism evidence="2 3">
    <name type="scientific">Flavobacterium arcticum</name>
    <dbReference type="NCBI Taxonomy" id="1784713"/>
    <lineage>
        <taxon>Bacteria</taxon>
        <taxon>Pseudomonadati</taxon>
        <taxon>Bacteroidota</taxon>
        <taxon>Flavobacteriia</taxon>
        <taxon>Flavobacteriales</taxon>
        <taxon>Flavobacteriaceae</taxon>
        <taxon>Flavobacterium</taxon>
    </lineage>
</organism>
<proteinExistence type="predicted"/>
<dbReference type="EMBL" id="CP031188">
    <property type="protein sequence ID" value="AXG74522.1"/>
    <property type="molecule type" value="Genomic_DNA"/>
</dbReference>
<dbReference type="RefSeq" id="WP_114678280.1">
    <property type="nucleotide sequence ID" value="NZ_CP031188.1"/>
</dbReference>
<name>A0A345HD62_9FLAO</name>
<gene>
    <name evidence="2" type="ORF">DVK85_09855</name>
</gene>
<dbReference type="SUPFAM" id="SSF54427">
    <property type="entry name" value="NTF2-like"/>
    <property type="match status" value="1"/>
</dbReference>
<dbReference type="Pfam" id="PF12893">
    <property type="entry name" value="Lumazine_bd_2"/>
    <property type="match status" value="1"/>
</dbReference>
<feature type="chain" id="PRO_5016806354" evidence="1">
    <location>
        <begin position="19"/>
        <end position="146"/>
    </location>
</feature>
<protein>
    <submittedName>
        <fullName evidence="2">Nuclear transport factor 2 family protein</fullName>
    </submittedName>
</protein>
<dbReference type="OrthoDB" id="117186at2"/>
<keyword evidence="3" id="KW-1185">Reference proteome</keyword>
<reference evidence="2 3" key="1">
    <citation type="submission" date="2018-07" db="EMBL/GenBank/DDBJ databases">
        <title>Complete genome sequence of Flavobacterium arcticum type strain SM1502T.</title>
        <authorList>
            <person name="Li Y."/>
            <person name="Li D.-D."/>
        </authorList>
    </citation>
    <scope>NUCLEOTIDE SEQUENCE [LARGE SCALE GENOMIC DNA]</scope>
    <source>
        <strain evidence="2 3">SM1502</strain>
    </source>
</reference>